<evidence type="ECO:0000313" key="2">
    <source>
        <dbReference type="EMBL" id="RDD63823.1"/>
    </source>
</evidence>
<dbReference type="AlphaFoldDB" id="A0A369TET4"/>
<accession>A0A369TET4</accession>
<sequence>MPTTLTEGKHRGEHLVSEASGHRSRALITIANGEDLKAGHVIGRTVDGASITTQADAGNTGDGAITMEATAVGAGVVSGDYVASCIEPATDGGIFAVQGPDGINVGTAVVGSTFDGPVRFTINDGATDFAAGDRFTITVPDGDWAEYDPTNTDGSDTPRGILYDNVDATGGAEEAVAHVRDAEVNKAELAWFDGATDDQKSTALKELAKLGIIGR</sequence>
<dbReference type="Pfam" id="PF02924">
    <property type="entry name" value="HDPD"/>
    <property type="match status" value="1"/>
</dbReference>
<reference evidence="2 3" key="1">
    <citation type="submission" date="2018-07" db="EMBL/GenBank/DDBJ databases">
        <title>Venubactetium sediminum gen. nov., sp. nov., isolated from a marine solar saltern.</title>
        <authorList>
            <person name="Wang S."/>
        </authorList>
    </citation>
    <scope>NUCLEOTIDE SEQUENCE [LARGE SCALE GENOMIC DNA]</scope>
    <source>
        <strain evidence="2 3">WD2A32</strain>
    </source>
</reference>
<keyword evidence="3" id="KW-1185">Reference proteome</keyword>
<feature type="region of interest" description="Disordered" evidence="1">
    <location>
        <begin position="1"/>
        <end position="20"/>
    </location>
</feature>
<proteinExistence type="predicted"/>
<dbReference type="RefSeq" id="WP_114580336.1">
    <property type="nucleotide sequence ID" value="NZ_QPMH01000001.1"/>
</dbReference>
<protein>
    <submittedName>
        <fullName evidence="2">Head decoration protein</fullName>
    </submittedName>
</protein>
<comment type="caution">
    <text evidence="2">The sequence shown here is derived from an EMBL/GenBank/DDBJ whole genome shotgun (WGS) entry which is preliminary data.</text>
</comment>
<dbReference type="Proteomes" id="UP000253941">
    <property type="component" value="Unassembled WGS sequence"/>
</dbReference>
<organism evidence="2 3">
    <name type="scientific">Ferruginivarius sediminum</name>
    <dbReference type="NCBI Taxonomy" id="2661937"/>
    <lineage>
        <taxon>Bacteria</taxon>
        <taxon>Pseudomonadati</taxon>
        <taxon>Pseudomonadota</taxon>
        <taxon>Alphaproteobacteria</taxon>
        <taxon>Rhodospirillales</taxon>
        <taxon>Rhodospirillaceae</taxon>
        <taxon>Ferruginivarius</taxon>
    </lineage>
</organism>
<evidence type="ECO:0000256" key="1">
    <source>
        <dbReference type="SAM" id="MobiDB-lite"/>
    </source>
</evidence>
<dbReference type="EMBL" id="QPMH01000001">
    <property type="protein sequence ID" value="RDD63823.1"/>
    <property type="molecule type" value="Genomic_DNA"/>
</dbReference>
<gene>
    <name evidence="2" type="ORF">DRB17_01255</name>
</gene>
<feature type="compositionally biased region" description="Basic and acidic residues" evidence="1">
    <location>
        <begin position="7"/>
        <end position="16"/>
    </location>
</feature>
<name>A0A369TET4_9PROT</name>
<dbReference type="InterPro" id="IPR004195">
    <property type="entry name" value="Head_decoration_D"/>
</dbReference>
<evidence type="ECO:0000313" key="3">
    <source>
        <dbReference type="Proteomes" id="UP000253941"/>
    </source>
</evidence>